<dbReference type="AlphaFoldDB" id="A0A7W9W530"/>
<reference evidence="1 2" key="1">
    <citation type="submission" date="2020-08" db="EMBL/GenBank/DDBJ databases">
        <title>Genomic Encyclopedia of Type Strains, Phase IV (KMG-IV): sequencing the most valuable type-strain genomes for metagenomic binning, comparative biology and taxonomic classification.</title>
        <authorList>
            <person name="Goeker M."/>
        </authorList>
    </citation>
    <scope>NUCLEOTIDE SEQUENCE [LARGE SCALE GENOMIC DNA]</scope>
    <source>
        <strain evidence="1 2">DSM 23562</strain>
    </source>
</reference>
<dbReference type="RefSeq" id="WP_184192282.1">
    <property type="nucleotide sequence ID" value="NZ_JACHGW010000001.1"/>
</dbReference>
<name>A0A7W9W530_ARMRO</name>
<organism evidence="1 2">
    <name type="scientific">Armatimonas rosea</name>
    <dbReference type="NCBI Taxonomy" id="685828"/>
    <lineage>
        <taxon>Bacteria</taxon>
        <taxon>Bacillati</taxon>
        <taxon>Armatimonadota</taxon>
        <taxon>Armatimonadia</taxon>
        <taxon>Armatimonadales</taxon>
        <taxon>Armatimonadaceae</taxon>
        <taxon>Armatimonas</taxon>
    </lineage>
</organism>
<protein>
    <submittedName>
        <fullName evidence="1">Uncharacterized protein</fullName>
    </submittedName>
</protein>
<evidence type="ECO:0000313" key="1">
    <source>
        <dbReference type="EMBL" id="MBB6048646.1"/>
    </source>
</evidence>
<evidence type="ECO:0000313" key="2">
    <source>
        <dbReference type="Proteomes" id="UP000520814"/>
    </source>
</evidence>
<dbReference type="EMBL" id="JACHGW010000001">
    <property type="protein sequence ID" value="MBB6048646.1"/>
    <property type="molecule type" value="Genomic_DNA"/>
</dbReference>
<gene>
    <name evidence="1" type="ORF">HNQ39_000408</name>
</gene>
<keyword evidence="2" id="KW-1185">Reference proteome</keyword>
<sequence>MDTASGDFETHLTIGSTEPAVLARLGTWAAERAGLKLTHIVLDRGATPSQPMLTQRWRGSFGAAFAAAQALRRQLHAAGFSVVRLKLEAAPWNGGIPQSESEARAFPAYCHFEHHLKLLLPSESALESLRLAVQPHGAHLSRNARRTRPDHQHERFVTQRCYGVGQSVAQAHLAALTEALAAYTILDSEEEFVLYDSNLTLDHGWIQPQELPHAKP</sequence>
<dbReference type="Proteomes" id="UP000520814">
    <property type="component" value="Unassembled WGS sequence"/>
</dbReference>
<accession>A0A7W9W530</accession>
<proteinExistence type="predicted"/>
<comment type="caution">
    <text evidence="1">The sequence shown here is derived from an EMBL/GenBank/DDBJ whole genome shotgun (WGS) entry which is preliminary data.</text>
</comment>